<reference evidence="14 15" key="1">
    <citation type="submission" date="2014-02" db="EMBL/GenBank/DDBJ databases">
        <title>Vibrio fortis Dalian14 Genome Sequencing.</title>
        <authorList>
            <person name="Wang Y."/>
            <person name="Song L."/>
            <person name="Liu G."/>
            <person name="Ding J."/>
        </authorList>
    </citation>
    <scope>NUCLEOTIDE SEQUENCE [LARGE SCALE GENOMIC DNA]</scope>
    <source>
        <strain evidence="14 15">Dalian14</strain>
    </source>
</reference>
<evidence type="ECO:0000256" key="11">
    <source>
        <dbReference type="HAMAP-Rule" id="MF_00484"/>
    </source>
</evidence>
<evidence type="ECO:0000256" key="5">
    <source>
        <dbReference type="ARBA" id="ARBA00012588"/>
    </source>
</evidence>
<evidence type="ECO:0000256" key="6">
    <source>
        <dbReference type="ARBA" id="ARBA00019935"/>
    </source>
</evidence>
<dbReference type="UniPathway" id="UPA00164"/>
<dbReference type="NCBIfam" id="TIGR02095">
    <property type="entry name" value="glgA"/>
    <property type="match status" value="1"/>
</dbReference>
<dbReference type="HAMAP" id="MF_00484">
    <property type="entry name" value="Glycogen_synth"/>
    <property type="match status" value="1"/>
</dbReference>
<dbReference type="EC" id="2.4.1.21" evidence="5 11"/>
<dbReference type="OrthoDB" id="9808590at2"/>
<dbReference type="Pfam" id="PF00534">
    <property type="entry name" value="Glycos_transf_1"/>
    <property type="match status" value="1"/>
</dbReference>
<evidence type="ECO:0000259" key="12">
    <source>
        <dbReference type="Pfam" id="PF00534"/>
    </source>
</evidence>
<keyword evidence="8 11" id="KW-0808">Transferase</keyword>
<evidence type="ECO:0000256" key="3">
    <source>
        <dbReference type="ARBA" id="ARBA00004964"/>
    </source>
</evidence>
<evidence type="ECO:0000313" key="15">
    <source>
        <dbReference type="Proteomes" id="UP000027219"/>
    </source>
</evidence>
<feature type="domain" description="Starch synthase catalytic" evidence="13">
    <location>
        <begin position="8"/>
        <end position="238"/>
    </location>
</feature>
<evidence type="ECO:0000256" key="10">
    <source>
        <dbReference type="ARBA" id="ARBA00031722"/>
    </source>
</evidence>
<proteinExistence type="inferred from homology"/>
<evidence type="ECO:0000256" key="1">
    <source>
        <dbReference type="ARBA" id="ARBA00001478"/>
    </source>
</evidence>
<comment type="caution">
    <text evidence="14">The sequence shown here is derived from an EMBL/GenBank/DDBJ whole genome shotgun (WGS) entry which is preliminary data.</text>
</comment>
<sequence length="484" mass="54245">MVTKTLSVLFVASEVEGLIKSGGLADVAKALPKALQTLEQDVRVTIPAYSKILNIESAEVILSTELDHWPHTAYQVKKLSVEGVQVFGIECPQYFDRPEMYAENNQAYADNGERFAFFSAACLDMLPKLGFQPDIVHANDWHTGFVPYLLKSRYQEHDFFKEIRSVISIHNAVFKGVFSYDELQNLPEMHGRYVPEAAVSDTHVTMLKAGVMCADKINAVSPTYAEELKTELGSHGMAREFQQRSDDLFGILNGCDYGSWNPETDAYLPRKYKATKHSMARGKSACKQKLQQEVGLPESDCAVYGMVCRLTNQKGVHYLIPIIEEFLKNELQIVIVGTGDPVLASQLKELSALHSEKFSFVEAYNNELAHLVEAGSDFFLMPSEFEPCGLNQIYSMAYGTLPIVRSVGGLKDSVNHYDDNPELATGFAFSEPTPQALLSVLHRSLLLYAQKPAEVRRVQLYAMQQNFCWEDAAKSYLEMYHTAL</sequence>
<evidence type="ECO:0000313" key="14">
    <source>
        <dbReference type="EMBL" id="KDN30402.1"/>
    </source>
</evidence>
<evidence type="ECO:0000256" key="7">
    <source>
        <dbReference type="ARBA" id="ARBA00022676"/>
    </source>
</evidence>
<dbReference type="NCBIfam" id="NF001903">
    <property type="entry name" value="PRK00654.2-2"/>
    <property type="match status" value="1"/>
</dbReference>
<evidence type="ECO:0000256" key="2">
    <source>
        <dbReference type="ARBA" id="ARBA00002764"/>
    </source>
</evidence>
<dbReference type="SUPFAM" id="SSF53756">
    <property type="entry name" value="UDP-Glycosyltransferase/glycogen phosphorylase"/>
    <property type="match status" value="1"/>
</dbReference>
<protein>
    <recommendedName>
        <fullName evidence="6 11">Glycogen synthase</fullName>
        <ecNumber evidence="5 11">2.4.1.21</ecNumber>
    </recommendedName>
    <alternativeName>
        <fullName evidence="10 11">Starch [bacterial glycogen] synthase</fullName>
    </alternativeName>
</protein>
<evidence type="ECO:0000256" key="4">
    <source>
        <dbReference type="ARBA" id="ARBA00010281"/>
    </source>
</evidence>
<feature type="domain" description="Glycosyl transferase family 1" evidence="12">
    <location>
        <begin position="299"/>
        <end position="439"/>
    </location>
</feature>
<dbReference type="Proteomes" id="UP000027219">
    <property type="component" value="Unassembled WGS sequence"/>
</dbReference>
<comment type="pathway">
    <text evidence="3 11">Glycan biosynthesis; glycogen biosynthesis.</text>
</comment>
<dbReference type="PANTHER" id="PTHR45825:SF11">
    <property type="entry name" value="ALPHA AMYLASE DOMAIN-CONTAINING PROTEIN"/>
    <property type="match status" value="1"/>
</dbReference>
<dbReference type="Pfam" id="PF08323">
    <property type="entry name" value="Glyco_transf_5"/>
    <property type="match status" value="1"/>
</dbReference>
<name>A0A066UWY5_9VIBR</name>
<dbReference type="GO" id="GO:0009011">
    <property type="term" value="F:alpha-1,4-glucan glucosyltransferase (ADP-glucose donor) activity"/>
    <property type="evidence" value="ECO:0007669"/>
    <property type="project" value="UniProtKB-UniRule"/>
</dbReference>
<dbReference type="GO" id="GO:0004373">
    <property type="term" value="F:alpha-1,4-glucan glucosyltransferase (UDP-glucose donor) activity"/>
    <property type="evidence" value="ECO:0007669"/>
    <property type="project" value="InterPro"/>
</dbReference>
<dbReference type="PANTHER" id="PTHR45825">
    <property type="entry name" value="GRANULE-BOUND STARCH SYNTHASE 1, CHLOROPLASTIC/AMYLOPLASTIC"/>
    <property type="match status" value="1"/>
</dbReference>
<gene>
    <name evidence="11" type="primary">glgA</name>
    <name evidence="14" type="ORF">VFDL14_06655</name>
</gene>
<dbReference type="NCBIfam" id="NF001906">
    <property type="entry name" value="PRK00654.2-5"/>
    <property type="match status" value="1"/>
</dbReference>
<dbReference type="RefSeq" id="WP_032549442.1">
    <property type="nucleotide sequence ID" value="NZ_JFFR01000002.1"/>
</dbReference>
<dbReference type="Gene3D" id="3.40.50.2000">
    <property type="entry name" value="Glycogen Phosphorylase B"/>
    <property type="match status" value="2"/>
</dbReference>
<dbReference type="AlphaFoldDB" id="A0A066UWY5"/>
<keyword evidence="7 11" id="KW-0328">Glycosyltransferase</keyword>
<accession>A0A066UWY5</accession>
<dbReference type="STRING" id="212667.VFDL14_06655"/>
<organism evidence="14 15">
    <name type="scientific">Vibrio fortis</name>
    <dbReference type="NCBI Taxonomy" id="212667"/>
    <lineage>
        <taxon>Bacteria</taxon>
        <taxon>Pseudomonadati</taxon>
        <taxon>Pseudomonadota</taxon>
        <taxon>Gammaproteobacteria</taxon>
        <taxon>Vibrionales</taxon>
        <taxon>Vibrionaceae</taxon>
        <taxon>Vibrio</taxon>
    </lineage>
</organism>
<dbReference type="CDD" id="cd03791">
    <property type="entry name" value="GT5_Glycogen_synthase_DULL1-like"/>
    <property type="match status" value="1"/>
</dbReference>
<dbReference type="EMBL" id="JFFR01000002">
    <property type="protein sequence ID" value="KDN30402.1"/>
    <property type="molecule type" value="Genomic_DNA"/>
</dbReference>
<dbReference type="GO" id="GO:0005978">
    <property type="term" value="P:glycogen biosynthetic process"/>
    <property type="evidence" value="ECO:0007669"/>
    <property type="project" value="UniProtKB-UniRule"/>
</dbReference>
<dbReference type="InterPro" id="IPR001296">
    <property type="entry name" value="Glyco_trans_1"/>
</dbReference>
<keyword evidence="15" id="KW-1185">Reference proteome</keyword>
<dbReference type="InterPro" id="IPR013534">
    <property type="entry name" value="Starch_synth_cat_dom"/>
</dbReference>
<evidence type="ECO:0000256" key="9">
    <source>
        <dbReference type="ARBA" id="ARBA00023056"/>
    </source>
</evidence>
<comment type="function">
    <text evidence="2 11">Synthesizes alpha-1,4-glucan chains using ADP-glucose.</text>
</comment>
<dbReference type="GO" id="GO:0005829">
    <property type="term" value="C:cytosol"/>
    <property type="evidence" value="ECO:0007669"/>
    <property type="project" value="TreeGrafter"/>
</dbReference>
<evidence type="ECO:0000259" key="13">
    <source>
        <dbReference type="Pfam" id="PF08323"/>
    </source>
</evidence>
<evidence type="ECO:0000256" key="8">
    <source>
        <dbReference type="ARBA" id="ARBA00022679"/>
    </source>
</evidence>
<feature type="binding site" evidence="11">
    <location>
        <position position="20"/>
    </location>
    <ligand>
        <name>ADP-alpha-D-glucose</name>
        <dbReference type="ChEBI" id="CHEBI:57498"/>
    </ligand>
</feature>
<comment type="similarity">
    <text evidence="4 11">Belongs to the glycosyltransferase 1 family. Bacterial/plant glycogen synthase subfamily.</text>
</comment>
<comment type="catalytic activity">
    <reaction evidence="1 11">
        <text>[(1-&gt;4)-alpha-D-glucosyl](n) + ADP-alpha-D-glucose = [(1-&gt;4)-alpha-D-glucosyl](n+1) + ADP + H(+)</text>
        <dbReference type="Rhea" id="RHEA:18189"/>
        <dbReference type="Rhea" id="RHEA-COMP:9584"/>
        <dbReference type="Rhea" id="RHEA-COMP:9587"/>
        <dbReference type="ChEBI" id="CHEBI:15378"/>
        <dbReference type="ChEBI" id="CHEBI:15444"/>
        <dbReference type="ChEBI" id="CHEBI:57498"/>
        <dbReference type="ChEBI" id="CHEBI:456216"/>
        <dbReference type="EC" id="2.4.1.21"/>
    </reaction>
</comment>
<keyword evidence="9 11" id="KW-0320">Glycogen biosynthesis</keyword>
<dbReference type="InterPro" id="IPR011835">
    <property type="entry name" value="GS/SS"/>
</dbReference>